<sequence>MTLSRDDLITYVQTELNIDEPISGETELFSSGMLDSVSMIGLIAFVEQKTGMQVQPGDVTLDNFDSIDAILGYVAGLG</sequence>
<dbReference type="Gene3D" id="1.10.1200.10">
    <property type="entry name" value="ACP-like"/>
    <property type="match status" value="1"/>
</dbReference>
<comment type="caution">
    <text evidence="2">The sequence shown here is derived from an EMBL/GenBank/DDBJ whole genome shotgun (WGS) entry which is preliminary data.</text>
</comment>
<gene>
    <name evidence="2" type="ORF">ACFOMH_18340</name>
</gene>
<reference evidence="3" key="1">
    <citation type="journal article" date="2019" name="Int. J. Syst. Evol. Microbiol.">
        <title>The Global Catalogue of Microorganisms (GCM) 10K type strain sequencing project: providing services to taxonomists for standard genome sequencing and annotation.</title>
        <authorList>
            <consortium name="The Broad Institute Genomics Platform"/>
            <consortium name="The Broad Institute Genome Sequencing Center for Infectious Disease"/>
            <person name="Wu L."/>
            <person name="Ma J."/>
        </authorList>
    </citation>
    <scope>NUCLEOTIDE SEQUENCE [LARGE SCALE GENOMIC DNA]</scope>
    <source>
        <strain evidence="3">KCTC 42899</strain>
    </source>
</reference>
<evidence type="ECO:0000313" key="3">
    <source>
        <dbReference type="Proteomes" id="UP001595721"/>
    </source>
</evidence>
<dbReference type="InterPro" id="IPR036736">
    <property type="entry name" value="ACP-like_sf"/>
</dbReference>
<dbReference type="Proteomes" id="UP001595721">
    <property type="component" value="Unassembled WGS sequence"/>
</dbReference>
<feature type="domain" description="Carrier" evidence="1">
    <location>
        <begin position="7"/>
        <end position="74"/>
    </location>
</feature>
<proteinExistence type="predicted"/>
<accession>A0ABV7RAG0</accession>
<dbReference type="EMBL" id="JBHRXJ010000019">
    <property type="protein sequence ID" value="MFC3530132.1"/>
    <property type="molecule type" value="Genomic_DNA"/>
</dbReference>
<dbReference type="RefSeq" id="WP_374422108.1">
    <property type="nucleotide sequence ID" value="NZ_JBHRXJ010000019.1"/>
</dbReference>
<protein>
    <submittedName>
        <fullName evidence="2">Acyl carrier protein</fullName>
    </submittedName>
</protein>
<dbReference type="Pfam" id="PF00550">
    <property type="entry name" value="PP-binding"/>
    <property type="match status" value="1"/>
</dbReference>
<organism evidence="2 3">
    <name type="scientific">Paracoccus mangrovi</name>
    <dbReference type="NCBI Taxonomy" id="1715645"/>
    <lineage>
        <taxon>Bacteria</taxon>
        <taxon>Pseudomonadati</taxon>
        <taxon>Pseudomonadota</taxon>
        <taxon>Alphaproteobacteria</taxon>
        <taxon>Rhodobacterales</taxon>
        <taxon>Paracoccaceae</taxon>
        <taxon>Paracoccus</taxon>
    </lineage>
</organism>
<name>A0ABV7RAG0_9RHOB</name>
<keyword evidence="3" id="KW-1185">Reference proteome</keyword>
<evidence type="ECO:0000313" key="2">
    <source>
        <dbReference type="EMBL" id="MFC3530132.1"/>
    </source>
</evidence>
<evidence type="ECO:0000259" key="1">
    <source>
        <dbReference type="Pfam" id="PF00550"/>
    </source>
</evidence>
<dbReference type="InterPro" id="IPR009081">
    <property type="entry name" value="PP-bd_ACP"/>
</dbReference>
<dbReference type="SUPFAM" id="SSF47336">
    <property type="entry name" value="ACP-like"/>
    <property type="match status" value="1"/>
</dbReference>